<dbReference type="AlphaFoldDB" id="A0A6C2YK66"/>
<keyword evidence="3" id="KW-1185">Reference proteome</keyword>
<evidence type="ECO:0000256" key="1">
    <source>
        <dbReference type="SAM" id="MobiDB-lite"/>
    </source>
</evidence>
<dbReference type="KEGG" id="tim:GMBLW1_22690"/>
<dbReference type="Proteomes" id="UP000464378">
    <property type="component" value="Chromosome"/>
</dbReference>
<feature type="region of interest" description="Disordered" evidence="1">
    <location>
        <begin position="249"/>
        <end position="269"/>
    </location>
</feature>
<reference evidence="2" key="1">
    <citation type="submission" date="2019-04" db="EMBL/GenBank/DDBJ databases">
        <authorList>
            <consortium name="Science for Life Laboratories"/>
        </authorList>
    </citation>
    <scope>NUCLEOTIDE SEQUENCE</scope>
    <source>
        <strain evidence="2">MBLW1</strain>
    </source>
</reference>
<sequence>MALEYESLLELQRQLYSMPLNRTRFEAYLRMMLTEDRSAPRYPPLVAINPMGKGHCTQRIEQLLALDADGIARQAVADFAAMQPMSDWHAKISLVLVDDQGGGWTNRVSTEYGFLTGGRSHPLPEQWLLAPIWTRDIPTPESVRQAVLVSALRTVWQMRHGLPGTLRELMDQEGWARQRAGCTTPGLDAEDGEYTQLILRPEGETRDPRAQMELLFGDRPCQSLGFTPRGLSPFAGLAVALAEARGELPPTWVTPESPSASASSCPAAR</sequence>
<dbReference type="EMBL" id="LR593887">
    <property type="protein sequence ID" value="VTR99161.1"/>
    <property type="molecule type" value="Genomic_DNA"/>
</dbReference>
<proteinExistence type="predicted"/>
<dbReference type="RefSeq" id="WP_162656937.1">
    <property type="nucleotide sequence ID" value="NZ_LR593887.1"/>
</dbReference>
<name>A0A6C2YK66_9BACT</name>
<protein>
    <submittedName>
        <fullName evidence="2">Uncharacterized protein</fullName>
    </submittedName>
</protein>
<feature type="compositionally biased region" description="Low complexity" evidence="1">
    <location>
        <begin position="257"/>
        <end position="269"/>
    </location>
</feature>
<accession>A0A6C2YK66</accession>
<evidence type="ECO:0000313" key="2">
    <source>
        <dbReference type="EMBL" id="VIP01691.1"/>
    </source>
</evidence>
<gene>
    <name evidence="2" type="ORF">GMBLW1_22690</name>
</gene>
<organism evidence="2">
    <name type="scientific">Tuwongella immobilis</name>
    <dbReference type="NCBI Taxonomy" id="692036"/>
    <lineage>
        <taxon>Bacteria</taxon>
        <taxon>Pseudomonadati</taxon>
        <taxon>Planctomycetota</taxon>
        <taxon>Planctomycetia</taxon>
        <taxon>Gemmatales</taxon>
        <taxon>Gemmataceae</taxon>
        <taxon>Tuwongella</taxon>
    </lineage>
</organism>
<dbReference type="InParanoid" id="A0A6C2YK66"/>
<dbReference type="EMBL" id="LR586016">
    <property type="protein sequence ID" value="VIP01691.1"/>
    <property type="molecule type" value="Genomic_DNA"/>
</dbReference>
<evidence type="ECO:0000313" key="3">
    <source>
        <dbReference type="Proteomes" id="UP000464378"/>
    </source>
</evidence>